<name>A0A699HXT9_TANCI</name>
<protein>
    <recommendedName>
        <fullName evidence="3">Transposase (Putative), gypsy type</fullName>
    </recommendedName>
</protein>
<evidence type="ECO:0000313" key="2">
    <source>
        <dbReference type="EMBL" id="GEY77788.1"/>
    </source>
</evidence>
<comment type="caution">
    <text evidence="2">The sequence shown here is derived from an EMBL/GenBank/DDBJ whole genome shotgun (WGS) entry which is preliminary data.</text>
</comment>
<evidence type="ECO:0008006" key="3">
    <source>
        <dbReference type="Google" id="ProtNLM"/>
    </source>
</evidence>
<feature type="compositionally biased region" description="Basic and acidic residues" evidence="1">
    <location>
        <begin position="77"/>
        <end position="93"/>
    </location>
</feature>
<evidence type="ECO:0000256" key="1">
    <source>
        <dbReference type="SAM" id="MobiDB-lite"/>
    </source>
</evidence>
<reference evidence="2" key="1">
    <citation type="journal article" date="2019" name="Sci. Rep.">
        <title>Draft genome of Tanacetum cinerariifolium, the natural source of mosquito coil.</title>
        <authorList>
            <person name="Yamashiro T."/>
            <person name="Shiraishi A."/>
            <person name="Satake H."/>
            <person name="Nakayama K."/>
        </authorList>
    </citation>
    <scope>NUCLEOTIDE SEQUENCE</scope>
</reference>
<sequence length="652" mass="70612">TSLDALCERFHIPDVVYPELPGRNDRIRNNLVEMDFFAFINHADPTKVRIGEQEVVEGEVLLLQGAGNDDMNEEDNDAVKADQNKKGDHRKAVDGVGGSGLPPEKLREDHGTSGIGASTGSPAATVPFVTSCVTPTPEREGLIDSIFRIGLQTHHPAKGFVISSDSSHDSNANDADDKVTSIVRSSVPPPPVFTSVVATTTVASATFALVHESGTGQAQPSIFKDFAFPSTAEANVVGPSQPVGVEVSTDTFFVSQDMDSETLHQLHNMDYEQLFAEFNVGTAHQTCLDAEVKMRLDNEIRGMKRFEGKCAIQDGWLKERDAKIASLKAQLSLKEVLEGQVTALESTAVSKDAELASSNAQIAKVTQDLSNLQLSCDELSVKASSLDFEKDKLVSALETTCLDLRNEVMGVAELDEELIRMALHLDEEFYPCYLTTIAGRRWILSRGLRLVVMKCLQSPEYLAALRGVIGRAIDKGTQDGLTASIDHGNAGRVLAEVFAYDPTVEANYVAAVNALRVVDFPFLAQLASDKYLSMYDLMDLLRLEGPAAETLEAKQLQPSPDQLMLPIHRLEDQVVIGETSLYFSLDLAYAQNLVGEASTSSVPAAVATTTALSTTFVEAGFVPPIAHTEAPPSSIVFEKEELDIMPEQPTVS</sequence>
<dbReference type="AlphaFoldDB" id="A0A699HXT9"/>
<accession>A0A699HXT9</accession>
<feature type="non-terminal residue" evidence="2">
    <location>
        <position position="1"/>
    </location>
</feature>
<proteinExistence type="predicted"/>
<dbReference type="EMBL" id="BKCJ010208785">
    <property type="protein sequence ID" value="GEY77788.1"/>
    <property type="molecule type" value="Genomic_DNA"/>
</dbReference>
<gene>
    <name evidence="2" type="ORF">Tci_449762</name>
</gene>
<organism evidence="2">
    <name type="scientific">Tanacetum cinerariifolium</name>
    <name type="common">Dalmatian daisy</name>
    <name type="synonym">Chrysanthemum cinerariifolium</name>
    <dbReference type="NCBI Taxonomy" id="118510"/>
    <lineage>
        <taxon>Eukaryota</taxon>
        <taxon>Viridiplantae</taxon>
        <taxon>Streptophyta</taxon>
        <taxon>Embryophyta</taxon>
        <taxon>Tracheophyta</taxon>
        <taxon>Spermatophyta</taxon>
        <taxon>Magnoliopsida</taxon>
        <taxon>eudicotyledons</taxon>
        <taxon>Gunneridae</taxon>
        <taxon>Pentapetalae</taxon>
        <taxon>asterids</taxon>
        <taxon>campanulids</taxon>
        <taxon>Asterales</taxon>
        <taxon>Asteraceae</taxon>
        <taxon>Asteroideae</taxon>
        <taxon>Anthemideae</taxon>
        <taxon>Anthemidinae</taxon>
        <taxon>Tanacetum</taxon>
    </lineage>
</organism>
<feature type="region of interest" description="Disordered" evidence="1">
    <location>
        <begin position="66"/>
        <end position="120"/>
    </location>
</feature>